<dbReference type="AlphaFoldDB" id="A0AAV3Y0U4"/>
<gene>
    <name evidence="2" type="ORF">PoB_000736100</name>
</gene>
<proteinExistence type="predicted"/>
<comment type="caution">
    <text evidence="2">The sequence shown here is derived from an EMBL/GenBank/DDBJ whole genome shotgun (WGS) entry which is preliminary data.</text>
</comment>
<evidence type="ECO:0000256" key="1">
    <source>
        <dbReference type="SAM" id="MobiDB-lite"/>
    </source>
</evidence>
<protein>
    <submittedName>
        <fullName evidence="2">Uncharacterized protein</fullName>
    </submittedName>
</protein>
<evidence type="ECO:0000313" key="2">
    <source>
        <dbReference type="EMBL" id="GFN80855.1"/>
    </source>
</evidence>
<reference evidence="2 3" key="1">
    <citation type="journal article" date="2021" name="Elife">
        <title>Chloroplast acquisition without the gene transfer in kleptoplastic sea slugs, Plakobranchus ocellatus.</title>
        <authorList>
            <person name="Maeda T."/>
            <person name="Takahashi S."/>
            <person name="Yoshida T."/>
            <person name="Shimamura S."/>
            <person name="Takaki Y."/>
            <person name="Nagai Y."/>
            <person name="Toyoda A."/>
            <person name="Suzuki Y."/>
            <person name="Arimoto A."/>
            <person name="Ishii H."/>
            <person name="Satoh N."/>
            <person name="Nishiyama T."/>
            <person name="Hasebe M."/>
            <person name="Maruyama T."/>
            <person name="Minagawa J."/>
            <person name="Obokata J."/>
            <person name="Shigenobu S."/>
        </authorList>
    </citation>
    <scope>NUCLEOTIDE SEQUENCE [LARGE SCALE GENOMIC DNA]</scope>
</reference>
<feature type="region of interest" description="Disordered" evidence="1">
    <location>
        <begin position="1"/>
        <end position="28"/>
    </location>
</feature>
<evidence type="ECO:0000313" key="3">
    <source>
        <dbReference type="Proteomes" id="UP000735302"/>
    </source>
</evidence>
<dbReference type="Proteomes" id="UP000735302">
    <property type="component" value="Unassembled WGS sequence"/>
</dbReference>
<dbReference type="EMBL" id="BLXT01000847">
    <property type="protein sequence ID" value="GFN80855.1"/>
    <property type="molecule type" value="Genomic_DNA"/>
</dbReference>
<sequence>MATRSPHQRISFAGLSGHPLGRSPATFRHSDQENLPLQRQNLARWINVVHVSCATLLDHLLFIRVPEMAAIPSLIPNILIWSVGGTVASESALRSAGTVLSRDQAPPSATRPNQGS</sequence>
<accession>A0AAV3Y0U4</accession>
<keyword evidence="3" id="KW-1185">Reference proteome</keyword>
<organism evidence="2 3">
    <name type="scientific">Plakobranchus ocellatus</name>
    <dbReference type="NCBI Taxonomy" id="259542"/>
    <lineage>
        <taxon>Eukaryota</taxon>
        <taxon>Metazoa</taxon>
        <taxon>Spiralia</taxon>
        <taxon>Lophotrochozoa</taxon>
        <taxon>Mollusca</taxon>
        <taxon>Gastropoda</taxon>
        <taxon>Heterobranchia</taxon>
        <taxon>Euthyneura</taxon>
        <taxon>Panpulmonata</taxon>
        <taxon>Sacoglossa</taxon>
        <taxon>Placobranchoidea</taxon>
        <taxon>Plakobranchidae</taxon>
        <taxon>Plakobranchus</taxon>
    </lineage>
</organism>
<name>A0AAV3Y0U4_9GAST</name>
<feature type="region of interest" description="Disordered" evidence="1">
    <location>
        <begin position="95"/>
        <end position="116"/>
    </location>
</feature>